<evidence type="ECO:0000256" key="1">
    <source>
        <dbReference type="ARBA" id="ARBA00023604"/>
    </source>
</evidence>
<dbReference type="NCBIfam" id="NF041278">
    <property type="entry name" value="CmcJ_NvfI_EfuI"/>
    <property type="match status" value="1"/>
</dbReference>
<dbReference type="KEGG" id="cdet:87941559"/>
<sequence>MACGTVEAEVDYLQRLPLYQREKPFQLFVPIHERDQDARSTNLAFEKKTQTFVDMRGRTGEFSLDTHGFQVETVPKKLAPHFFRDREVVEREYLPEVEGLLRGVGGGCDRVFIFDWRLRDASAPREVDDGELDMNDLTSWLRPSPTVHVDQSPEGVLHRVLLHLPEEAPFLLQGRVRVINVWRPIENTVQDYPLACCDSKSVLDEDLVECDHVRRRFKGSNLYTHHREGHKWYYLGEQRPDEVLLIKMFDSDSSVVAQRCPHVSFRHPLAPPDAKPRKSIEVRALVFDDARNADQLPTPGAQGRGHGS</sequence>
<organism evidence="2 3">
    <name type="scientific">Colletotrichum destructivum</name>
    <dbReference type="NCBI Taxonomy" id="34406"/>
    <lineage>
        <taxon>Eukaryota</taxon>
        <taxon>Fungi</taxon>
        <taxon>Dikarya</taxon>
        <taxon>Ascomycota</taxon>
        <taxon>Pezizomycotina</taxon>
        <taxon>Sordariomycetes</taxon>
        <taxon>Hypocreomycetidae</taxon>
        <taxon>Glomerellales</taxon>
        <taxon>Glomerellaceae</taxon>
        <taxon>Colletotrichum</taxon>
        <taxon>Colletotrichum destructivum species complex</taxon>
    </lineage>
</organism>
<dbReference type="GeneID" id="87941559"/>
<protein>
    <submittedName>
        <fullName evidence="2">Hydroxylase/desaturase AsaB</fullName>
    </submittedName>
</protein>
<evidence type="ECO:0000313" key="2">
    <source>
        <dbReference type="EMBL" id="WQF80042.1"/>
    </source>
</evidence>
<dbReference type="Proteomes" id="UP001322277">
    <property type="component" value="Chromosome 3"/>
</dbReference>
<dbReference type="GO" id="GO:0016491">
    <property type="term" value="F:oxidoreductase activity"/>
    <property type="evidence" value="ECO:0007669"/>
    <property type="project" value="InterPro"/>
</dbReference>
<name>A0AAX4IA17_9PEZI</name>
<keyword evidence="3" id="KW-1185">Reference proteome</keyword>
<reference evidence="3" key="1">
    <citation type="journal article" date="2023" name="bioRxiv">
        <title>Complete genome of the Medicago anthracnose fungus, Colletotrichum destructivum, reveals a mini-chromosome-like region within a core chromosome.</title>
        <authorList>
            <person name="Lapalu N."/>
            <person name="Simon A."/>
            <person name="Lu A."/>
            <person name="Plaumann P.-L."/>
            <person name="Amselem J."/>
            <person name="Pigne S."/>
            <person name="Auger A."/>
            <person name="Koch C."/>
            <person name="Dallery J.-F."/>
            <person name="O'Connell R.J."/>
        </authorList>
    </citation>
    <scope>NUCLEOTIDE SEQUENCE [LARGE SCALE GENOMIC DNA]</scope>
    <source>
        <strain evidence="3">CBS 520.97</strain>
    </source>
</reference>
<evidence type="ECO:0000313" key="3">
    <source>
        <dbReference type="Proteomes" id="UP001322277"/>
    </source>
</evidence>
<comment type="similarity">
    <text evidence="1">Belongs to the asaB hydroxylase/desaturase family.</text>
</comment>
<dbReference type="RefSeq" id="XP_062777266.1">
    <property type="nucleotide sequence ID" value="XM_062921215.1"/>
</dbReference>
<accession>A0AAX4IA17</accession>
<proteinExistence type="inferred from homology"/>
<dbReference type="PANTHER" id="PTHR34598">
    <property type="entry name" value="BLL6449 PROTEIN"/>
    <property type="match status" value="1"/>
</dbReference>
<dbReference type="EMBL" id="CP137307">
    <property type="protein sequence ID" value="WQF80042.1"/>
    <property type="molecule type" value="Genomic_DNA"/>
</dbReference>
<dbReference type="InterPro" id="IPR044053">
    <property type="entry name" value="AsaB-like"/>
</dbReference>
<gene>
    <name evidence="2" type="ORF">CDEST_05056</name>
</gene>
<dbReference type="PANTHER" id="PTHR34598:SF3">
    <property type="entry name" value="OXIDOREDUCTASE AN1597"/>
    <property type="match status" value="1"/>
</dbReference>
<dbReference type="AlphaFoldDB" id="A0AAX4IA17"/>